<dbReference type="InterPro" id="IPR036426">
    <property type="entry name" value="Bulb-type_lectin_dom_sf"/>
</dbReference>
<evidence type="ECO:0000259" key="16">
    <source>
        <dbReference type="PROSITE" id="PS50927"/>
    </source>
</evidence>
<evidence type="ECO:0000256" key="9">
    <source>
        <dbReference type="ARBA" id="ARBA00047899"/>
    </source>
</evidence>
<keyword evidence="4 11" id="KW-0547">Nucleotide-binding</keyword>
<dbReference type="Gene3D" id="3.50.4.10">
    <property type="entry name" value="Hepatocyte Growth Factor"/>
    <property type="match status" value="1"/>
</dbReference>
<dbReference type="InterPro" id="IPR001480">
    <property type="entry name" value="Bulb-type_lectin_dom"/>
</dbReference>
<keyword evidence="5 11" id="KW-0418">Kinase</keyword>
<dbReference type="PIRSF" id="PIRSF000641">
    <property type="entry name" value="SRK"/>
    <property type="match status" value="1"/>
</dbReference>
<feature type="domain" description="Apple" evidence="17">
    <location>
        <begin position="343"/>
        <end position="423"/>
    </location>
</feature>
<dbReference type="GO" id="GO:0048544">
    <property type="term" value="P:recognition of pollen"/>
    <property type="evidence" value="ECO:0007669"/>
    <property type="project" value="InterPro"/>
</dbReference>
<evidence type="ECO:0000256" key="4">
    <source>
        <dbReference type="ARBA" id="ARBA00022741"/>
    </source>
</evidence>
<dbReference type="Gramene" id="OE9A037877T3">
    <property type="protein sequence ID" value="OE9A037877C3"/>
    <property type="gene ID" value="OE9A037877"/>
</dbReference>
<feature type="chain" id="PRO_5035866697" description="Receptor-like serine/threonine-protein kinase" evidence="14">
    <location>
        <begin position="27"/>
        <end position="800"/>
    </location>
</feature>
<dbReference type="SMART" id="SM00473">
    <property type="entry name" value="PAN_AP"/>
    <property type="match status" value="1"/>
</dbReference>
<dbReference type="InterPro" id="IPR008271">
    <property type="entry name" value="Ser/Thr_kinase_AS"/>
</dbReference>
<evidence type="ECO:0000256" key="2">
    <source>
        <dbReference type="ARBA" id="ARBA00022679"/>
    </source>
</evidence>
<dbReference type="InterPro" id="IPR003609">
    <property type="entry name" value="Pan_app"/>
</dbReference>
<gene>
    <name evidence="18" type="ORF">OLEA9_A037877</name>
</gene>
<evidence type="ECO:0000259" key="17">
    <source>
        <dbReference type="PROSITE" id="PS50948"/>
    </source>
</evidence>
<keyword evidence="13" id="KW-0472">Membrane</keyword>
<evidence type="ECO:0000313" key="19">
    <source>
        <dbReference type="Proteomes" id="UP000594638"/>
    </source>
</evidence>
<dbReference type="FunFam" id="3.30.200.20:FF:000195">
    <property type="entry name" value="G-type lectin S-receptor-like serine/threonine-protein kinase"/>
    <property type="match status" value="1"/>
</dbReference>
<dbReference type="Pfam" id="PF07714">
    <property type="entry name" value="PK_Tyr_Ser-Thr"/>
    <property type="match status" value="1"/>
</dbReference>
<dbReference type="InterPro" id="IPR011009">
    <property type="entry name" value="Kinase-like_dom_sf"/>
</dbReference>
<dbReference type="PROSITE" id="PS00108">
    <property type="entry name" value="PROTEIN_KINASE_ST"/>
    <property type="match status" value="1"/>
</dbReference>
<dbReference type="AlphaFoldDB" id="A0A8S0RFD4"/>
<evidence type="ECO:0000256" key="3">
    <source>
        <dbReference type="ARBA" id="ARBA00022729"/>
    </source>
</evidence>
<dbReference type="Gene3D" id="1.10.510.10">
    <property type="entry name" value="Transferase(Phosphotransferase) domain 1"/>
    <property type="match status" value="1"/>
</dbReference>
<evidence type="ECO:0000256" key="14">
    <source>
        <dbReference type="SAM" id="SignalP"/>
    </source>
</evidence>
<comment type="similarity">
    <text evidence="11">Belongs to the protein kinase superfamily. Ser/Thr protein kinase family.</text>
</comment>
<accession>A0A8S0RFD4</accession>
<keyword evidence="7" id="KW-1015">Disulfide bond</keyword>
<dbReference type="EMBL" id="CACTIH010003611">
    <property type="protein sequence ID" value="CAA2977768.1"/>
    <property type="molecule type" value="Genomic_DNA"/>
</dbReference>
<dbReference type="SUPFAM" id="SSF56112">
    <property type="entry name" value="Protein kinase-like (PK-like)"/>
    <property type="match status" value="1"/>
</dbReference>
<dbReference type="FunFam" id="2.90.10.10:FF:000004">
    <property type="entry name" value="G-type lectin S-receptor-like serine/threonine-protein kinase"/>
    <property type="match status" value="1"/>
</dbReference>
<dbReference type="InterPro" id="IPR000719">
    <property type="entry name" value="Prot_kinase_dom"/>
</dbReference>
<dbReference type="Pfam" id="PF00954">
    <property type="entry name" value="S_locus_glycop"/>
    <property type="match status" value="1"/>
</dbReference>
<evidence type="ECO:0000256" key="8">
    <source>
        <dbReference type="ARBA" id="ARBA00023180"/>
    </source>
</evidence>
<dbReference type="Pfam" id="PF01453">
    <property type="entry name" value="B_lectin"/>
    <property type="match status" value="1"/>
</dbReference>
<dbReference type="InterPro" id="IPR024171">
    <property type="entry name" value="SRK-like_kinase"/>
</dbReference>
<reference evidence="18 19" key="1">
    <citation type="submission" date="2019-12" db="EMBL/GenBank/DDBJ databases">
        <authorList>
            <person name="Alioto T."/>
            <person name="Alioto T."/>
            <person name="Gomez Garrido J."/>
        </authorList>
    </citation>
    <scope>NUCLEOTIDE SEQUENCE [LARGE SCALE GENOMIC DNA]</scope>
</reference>
<keyword evidence="19" id="KW-1185">Reference proteome</keyword>
<dbReference type="SMART" id="SM00108">
    <property type="entry name" value="B_lectin"/>
    <property type="match status" value="1"/>
</dbReference>
<keyword evidence="8" id="KW-0325">Glycoprotein</keyword>
<dbReference type="SMART" id="SM00220">
    <property type="entry name" value="S_TKc"/>
    <property type="match status" value="1"/>
</dbReference>
<evidence type="ECO:0000256" key="1">
    <source>
        <dbReference type="ARBA" id="ARBA00022527"/>
    </source>
</evidence>
<feature type="domain" description="Protein kinase" evidence="15">
    <location>
        <begin position="504"/>
        <end position="800"/>
    </location>
</feature>
<dbReference type="PANTHER" id="PTHR32444:SF183">
    <property type="entry name" value="APPLE DOMAIN-CONTAINING PROTEIN"/>
    <property type="match status" value="1"/>
</dbReference>
<evidence type="ECO:0000313" key="18">
    <source>
        <dbReference type="EMBL" id="CAA2977768.1"/>
    </source>
</evidence>
<dbReference type="SUPFAM" id="SSF51110">
    <property type="entry name" value="alpha-D-mannose-specific plant lectins"/>
    <property type="match status" value="1"/>
</dbReference>
<keyword evidence="13" id="KW-0812">Transmembrane</keyword>
<dbReference type="GO" id="GO:0004674">
    <property type="term" value="F:protein serine/threonine kinase activity"/>
    <property type="evidence" value="ECO:0007669"/>
    <property type="project" value="UniProtKB-KW"/>
</dbReference>
<keyword evidence="3 14" id="KW-0732">Signal</keyword>
<comment type="caution">
    <text evidence="18">The sequence shown here is derived from an EMBL/GenBank/DDBJ whole genome shotgun (WGS) entry which is preliminary data.</text>
</comment>
<dbReference type="OrthoDB" id="4062651at2759"/>
<feature type="domain" description="Bulb-type lectin" evidence="16">
    <location>
        <begin position="27"/>
        <end position="148"/>
    </location>
</feature>
<dbReference type="PROSITE" id="PS50011">
    <property type="entry name" value="PROTEIN_KINASE_DOM"/>
    <property type="match status" value="1"/>
</dbReference>
<dbReference type="FunFam" id="1.10.510.10:FF:000060">
    <property type="entry name" value="G-type lectin S-receptor-like serine/threonine-protein kinase"/>
    <property type="match status" value="1"/>
</dbReference>
<dbReference type="PROSITE" id="PS00107">
    <property type="entry name" value="PROTEIN_KINASE_ATP"/>
    <property type="match status" value="1"/>
</dbReference>
<dbReference type="PROSITE" id="PS50948">
    <property type="entry name" value="PAN"/>
    <property type="match status" value="1"/>
</dbReference>
<evidence type="ECO:0000256" key="11">
    <source>
        <dbReference type="PIRNR" id="PIRNR000641"/>
    </source>
</evidence>
<feature type="signal peptide" evidence="14">
    <location>
        <begin position="1"/>
        <end position="26"/>
    </location>
</feature>
<dbReference type="EC" id="2.7.11.1" evidence="11"/>
<keyword evidence="6 11" id="KW-0067">ATP-binding</keyword>
<dbReference type="Gene3D" id="2.90.10.10">
    <property type="entry name" value="Bulb-type lectin domain"/>
    <property type="match status" value="1"/>
</dbReference>
<dbReference type="PANTHER" id="PTHR32444">
    <property type="entry name" value="BULB-TYPE LECTIN DOMAIN-CONTAINING PROTEIN"/>
    <property type="match status" value="1"/>
</dbReference>
<evidence type="ECO:0000256" key="12">
    <source>
        <dbReference type="PROSITE-ProRule" id="PRU10141"/>
    </source>
</evidence>
<feature type="transmembrane region" description="Helical" evidence="13">
    <location>
        <begin position="445"/>
        <end position="468"/>
    </location>
</feature>
<organism evidence="18 19">
    <name type="scientific">Olea europaea subsp. europaea</name>
    <dbReference type="NCBI Taxonomy" id="158383"/>
    <lineage>
        <taxon>Eukaryota</taxon>
        <taxon>Viridiplantae</taxon>
        <taxon>Streptophyta</taxon>
        <taxon>Embryophyta</taxon>
        <taxon>Tracheophyta</taxon>
        <taxon>Spermatophyta</taxon>
        <taxon>Magnoliopsida</taxon>
        <taxon>eudicotyledons</taxon>
        <taxon>Gunneridae</taxon>
        <taxon>Pentapetalae</taxon>
        <taxon>asterids</taxon>
        <taxon>lamiids</taxon>
        <taxon>Lamiales</taxon>
        <taxon>Oleaceae</taxon>
        <taxon>Oleeae</taxon>
        <taxon>Olea</taxon>
    </lineage>
</organism>
<dbReference type="Pfam" id="PF08276">
    <property type="entry name" value="PAN_2"/>
    <property type="match status" value="1"/>
</dbReference>
<protein>
    <recommendedName>
        <fullName evidence="11">Receptor-like serine/threonine-protein kinase</fullName>
        <ecNumber evidence="11">2.7.11.1</ecNumber>
    </recommendedName>
</protein>
<dbReference type="Gene3D" id="3.30.200.20">
    <property type="entry name" value="Phosphorylase Kinase, domain 1"/>
    <property type="match status" value="1"/>
</dbReference>
<sequence>MKKLIEDIPYLLVLASLLSILKSSNATDTISTTQILRDGDTLVSSGGFFELGFFSPGDSKNRYVGIWYKNIPGKTVVWVANKEIPVTSISGILKIIEPGILVLLNDTNNIIWSSKMTRVAQTPIVQLLDSGNLVLREVNDNDQENFLWQSFDYLGNTFLPNMNCGWNYATGIESYLSSWKSGEDPAPGNFTLHLDPTGYPQIFIKRGNTTTCRIGNWNGVRFSGATDVRGKRSLYGLIIMNKNKTYYREDVLDRLVISRITLSQNGVMQRWRWVVVGTREWVNFQILPVDICDTYKFCGAYSSCNVTKSPACACLSSFVPKDPKGWIVENWSNGCIRRTPLNCKSDVFLKYSGIKLPDSRYSWFNESMMLKECEVACLKNCSCMAYTQLDISTERGGCLFWYGDLIDMRDLPVDGQDIYTRMAPSELCKNISKLAVDSKGKRRKILISSLTSLIGVVLLGLSSMLYFWKREKNDPNGKTEGSSSKDIELPLFDLSTISKATNNFSINNKLGQGGYGLVYKGTLEDGQDIAVKRLSETSMQGLDEFKNEVMCIAKLQHRNLVKLLRCYIQGEEKMLVYEYMPNKSLDFILFDKTKSRLLDWPKRFHIINGVARGLMYLHQDSRMRIIHRDLKASNILLDTNMNPRISDFGLARSFGGNEIEAKTGRVVGTQGYMSPEYVIDGLFSLKSDVFSFGVLVLEIAWILYKEERSQELVDTCPDDSQYVNEVLRSIHVGLLCVQKYPGDRPNMSSVVFMLGNEGVLPEAKQPGFFTERDVFPAESSTSTSAANLSCKMTITLPEGR</sequence>
<dbReference type="InterPro" id="IPR001245">
    <property type="entry name" value="Ser-Thr/Tyr_kinase_cat_dom"/>
</dbReference>
<comment type="catalytic activity">
    <reaction evidence="9 11">
        <text>L-threonyl-[protein] + ATP = O-phospho-L-threonyl-[protein] + ADP + H(+)</text>
        <dbReference type="Rhea" id="RHEA:46608"/>
        <dbReference type="Rhea" id="RHEA-COMP:11060"/>
        <dbReference type="Rhea" id="RHEA-COMP:11605"/>
        <dbReference type="ChEBI" id="CHEBI:15378"/>
        <dbReference type="ChEBI" id="CHEBI:30013"/>
        <dbReference type="ChEBI" id="CHEBI:30616"/>
        <dbReference type="ChEBI" id="CHEBI:61977"/>
        <dbReference type="ChEBI" id="CHEBI:456216"/>
        <dbReference type="EC" id="2.7.11.1"/>
    </reaction>
</comment>
<dbReference type="PROSITE" id="PS50927">
    <property type="entry name" value="BULB_LECTIN"/>
    <property type="match status" value="1"/>
</dbReference>
<evidence type="ECO:0000256" key="5">
    <source>
        <dbReference type="ARBA" id="ARBA00022777"/>
    </source>
</evidence>
<keyword evidence="2 11" id="KW-0808">Transferase</keyword>
<keyword evidence="1 11" id="KW-0723">Serine/threonine-protein kinase</keyword>
<name>A0A8S0RFD4_OLEEU</name>
<proteinExistence type="inferred from homology"/>
<comment type="catalytic activity">
    <reaction evidence="10 11">
        <text>L-seryl-[protein] + ATP = O-phospho-L-seryl-[protein] + ADP + H(+)</text>
        <dbReference type="Rhea" id="RHEA:17989"/>
        <dbReference type="Rhea" id="RHEA-COMP:9863"/>
        <dbReference type="Rhea" id="RHEA-COMP:11604"/>
        <dbReference type="ChEBI" id="CHEBI:15378"/>
        <dbReference type="ChEBI" id="CHEBI:29999"/>
        <dbReference type="ChEBI" id="CHEBI:30616"/>
        <dbReference type="ChEBI" id="CHEBI:83421"/>
        <dbReference type="ChEBI" id="CHEBI:456216"/>
        <dbReference type="EC" id="2.7.11.1"/>
    </reaction>
</comment>
<evidence type="ECO:0000256" key="7">
    <source>
        <dbReference type="ARBA" id="ARBA00023157"/>
    </source>
</evidence>
<evidence type="ECO:0000259" key="15">
    <source>
        <dbReference type="PROSITE" id="PS50011"/>
    </source>
</evidence>
<dbReference type="CDD" id="cd01098">
    <property type="entry name" value="PAN_AP_plant"/>
    <property type="match status" value="1"/>
</dbReference>
<evidence type="ECO:0000256" key="6">
    <source>
        <dbReference type="ARBA" id="ARBA00022840"/>
    </source>
</evidence>
<dbReference type="CDD" id="cd00028">
    <property type="entry name" value="B_lectin"/>
    <property type="match status" value="1"/>
</dbReference>
<dbReference type="InterPro" id="IPR000858">
    <property type="entry name" value="S_locus_glycoprot_dom"/>
</dbReference>
<evidence type="ECO:0000256" key="10">
    <source>
        <dbReference type="ARBA" id="ARBA00048679"/>
    </source>
</evidence>
<dbReference type="Proteomes" id="UP000594638">
    <property type="component" value="Unassembled WGS sequence"/>
</dbReference>
<keyword evidence="13" id="KW-1133">Transmembrane helix</keyword>
<dbReference type="GO" id="GO:0005524">
    <property type="term" value="F:ATP binding"/>
    <property type="evidence" value="ECO:0007669"/>
    <property type="project" value="UniProtKB-UniRule"/>
</dbReference>
<dbReference type="InterPro" id="IPR017441">
    <property type="entry name" value="Protein_kinase_ATP_BS"/>
</dbReference>
<feature type="binding site" evidence="12">
    <location>
        <position position="532"/>
    </location>
    <ligand>
        <name>ATP</name>
        <dbReference type="ChEBI" id="CHEBI:30616"/>
    </ligand>
</feature>
<evidence type="ECO:0000256" key="13">
    <source>
        <dbReference type="SAM" id="Phobius"/>
    </source>
</evidence>
<dbReference type="CDD" id="cd14066">
    <property type="entry name" value="STKc_IRAK"/>
    <property type="match status" value="1"/>
</dbReference>